<dbReference type="RefSeq" id="WP_344478167.1">
    <property type="nucleotide sequence ID" value="NZ_BAAASB010000009.1"/>
</dbReference>
<dbReference type="GO" id="GO:0004177">
    <property type="term" value="F:aminopeptidase activity"/>
    <property type="evidence" value="ECO:0007669"/>
    <property type="project" value="UniProtKB-KW"/>
</dbReference>
<name>A0ABW0AHP8_9ACTN</name>
<sequence length="425" mass="48344">MSFSGTPAAALPETPITDIKPRLAALPEVASVRETTSWEDWDRRVYEVFLTQPKDHRDPAAGTFRQKVVVYHRGEELPTALIPTQHAYGDPLGITFRKNEVRVEQRFLPGSELVPKDLSKLNIRQLADDLHRVTVAMKRIYDQKWLSTGMALTGEVATYHRRFYPNDVVGTYVVGARNDAHNDDDSAYEAHLAQRNTPECRERIESFQREALIRRDELVELYRQYAQQEGFTFQLVGSVDRAFEIAVTDFPWRYWQQLAADGMCAYIPAETATTAAIWHQLRLVSANHSRADWSLRWEEANIYLAGTQTGWPAISTPHLDDLLRYPGINNPRTFVDRAVPMQFDNGAMADIDTWVREHSSNMIYVYGEYSPIGAEPFQVNESRDSKVYVGPTYGDFSYLTPADQQEIEAKLKEWAGVTGPPPAKG</sequence>
<dbReference type="Gene3D" id="3.40.50.1820">
    <property type="entry name" value="alpha/beta hydrolase"/>
    <property type="match status" value="1"/>
</dbReference>
<keyword evidence="1" id="KW-0645">Protease</keyword>
<evidence type="ECO:0000313" key="1">
    <source>
        <dbReference type="EMBL" id="MFC5152506.1"/>
    </source>
</evidence>
<dbReference type="Pfam" id="PF05576">
    <property type="entry name" value="Peptidase_S37"/>
    <property type="match status" value="1"/>
</dbReference>
<gene>
    <name evidence="1" type="ORF">ACFPRH_12235</name>
</gene>
<dbReference type="InterPro" id="IPR029058">
    <property type="entry name" value="AB_hydrolase_fold"/>
</dbReference>
<dbReference type="EMBL" id="JBHSKP010000006">
    <property type="protein sequence ID" value="MFC5152506.1"/>
    <property type="molecule type" value="Genomic_DNA"/>
</dbReference>
<accession>A0ABW0AHP8</accession>
<organism evidence="1 2">
    <name type="scientific">Streptomyces amakusaensis</name>
    <dbReference type="NCBI Taxonomy" id="67271"/>
    <lineage>
        <taxon>Bacteria</taxon>
        <taxon>Bacillati</taxon>
        <taxon>Actinomycetota</taxon>
        <taxon>Actinomycetes</taxon>
        <taxon>Kitasatosporales</taxon>
        <taxon>Streptomycetaceae</taxon>
        <taxon>Streptomyces</taxon>
    </lineage>
</organism>
<keyword evidence="1" id="KW-0031">Aminopeptidase</keyword>
<protein>
    <submittedName>
        <fullName evidence="1">Aminopeptidase</fullName>
    </submittedName>
</protein>
<dbReference type="Proteomes" id="UP001596160">
    <property type="component" value="Unassembled WGS sequence"/>
</dbReference>
<evidence type="ECO:0000313" key="2">
    <source>
        <dbReference type="Proteomes" id="UP001596160"/>
    </source>
</evidence>
<keyword evidence="2" id="KW-1185">Reference proteome</keyword>
<proteinExistence type="predicted"/>
<dbReference type="InterPro" id="IPR008761">
    <property type="entry name" value="Peptidase_S37"/>
</dbReference>
<keyword evidence="1" id="KW-0378">Hydrolase</keyword>
<comment type="caution">
    <text evidence="1">The sequence shown here is derived from an EMBL/GenBank/DDBJ whole genome shotgun (WGS) entry which is preliminary data.</text>
</comment>
<reference evidence="2" key="1">
    <citation type="journal article" date="2019" name="Int. J. Syst. Evol. Microbiol.">
        <title>The Global Catalogue of Microorganisms (GCM) 10K type strain sequencing project: providing services to taxonomists for standard genome sequencing and annotation.</title>
        <authorList>
            <consortium name="The Broad Institute Genomics Platform"/>
            <consortium name="The Broad Institute Genome Sequencing Center for Infectious Disease"/>
            <person name="Wu L."/>
            <person name="Ma J."/>
        </authorList>
    </citation>
    <scope>NUCLEOTIDE SEQUENCE [LARGE SCALE GENOMIC DNA]</scope>
    <source>
        <strain evidence="2">PCU 266</strain>
    </source>
</reference>